<dbReference type="InterPro" id="IPR002182">
    <property type="entry name" value="NB-ARC"/>
</dbReference>
<dbReference type="GO" id="GO:0061809">
    <property type="term" value="F:NAD+ nucleosidase activity, cyclic ADP-ribose generating"/>
    <property type="evidence" value="ECO:0007669"/>
    <property type="project" value="UniProtKB-EC"/>
</dbReference>
<evidence type="ECO:0000256" key="8">
    <source>
        <dbReference type="ARBA" id="ARBA00022821"/>
    </source>
</evidence>
<evidence type="ECO:0000256" key="10">
    <source>
        <dbReference type="ARBA" id="ARBA00023242"/>
    </source>
</evidence>
<dbReference type="GO" id="GO:0005634">
    <property type="term" value="C:nucleus"/>
    <property type="evidence" value="ECO:0007669"/>
    <property type="project" value="UniProtKB-SubCell"/>
</dbReference>
<dbReference type="InterPro" id="IPR045344">
    <property type="entry name" value="C-JID"/>
</dbReference>
<dbReference type="PANTHER" id="PTHR11017">
    <property type="entry name" value="LEUCINE-RICH REPEAT-CONTAINING PROTEIN"/>
    <property type="match status" value="1"/>
</dbReference>
<feature type="region of interest" description="Disordered" evidence="13">
    <location>
        <begin position="1982"/>
        <end position="2022"/>
    </location>
</feature>
<dbReference type="Pfam" id="PF23282">
    <property type="entry name" value="WHD_ROQ1"/>
    <property type="match status" value="1"/>
</dbReference>
<evidence type="ECO:0000313" key="16">
    <source>
        <dbReference type="Proteomes" id="UP000288805"/>
    </source>
</evidence>
<dbReference type="InterPro" id="IPR032675">
    <property type="entry name" value="LRR_dom_sf"/>
</dbReference>
<reference evidence="15 16" key="1">
    <citation type="journal article" date="2018" name="PLoS Genet.">
        <title>Population sequencing reveals clonal diversity and ancestral inbreeding in the grapevine cultivar Chardonnay.</title>
        <authorList>
            <person name="Roach M.J."/>
            <person name="Johnson D.L."/>
            <person name="Bohlmann J."/>
            <person name="van Vuuren H.J."/>
            <person name="Jones S.J."/>
            <person name="Pretorius I.S."/>
            <person name="Schmidt S.A."/>
            <person name="Borneman A.R."/>
        </authorList>
    </citation>
    <scope>NUCLEOTIDE SEQUENCE [LARGE SCALE GENOMIC DNA]</scope>
    <source>
        <strain evidence="16">cv. Chardonnay</strain>
        <tissue evidence="15">Leaf</tissue>
    </source>
</reference>
<feature type="compositionally biased region" description="Basic and acidic residues" evidence="13">
    <location>
        <begin position="929"/>
        <end position="968"/>
    </location>
</feature>
<dbReference type="InterPro" id="IPR000157">
    <property type="entry name" value="TIR_dom"/>
</dbReference>
<dbReference type="Pfam" id="PF20160">
    <property type="entry name" value="C-JID"/>
    <property type="match status" value="3"/>
</dbReference>
<keyword evidence="5" id="KW-0433">Leucine-rich repeat</keyword>
<comment type="similarity">
    <text evidence="12">Belongs to the disease resistance TIR-NB-LRR family.</text>
</comment>
<dbReference type="InterPro" id="IPR055414">
    <property type="entry name" value="LRR_R13L4/SHOC2-like"/>
</dbReference>
<comment type="subcellular location">
    <subcellularLocation>
        <location evidence="2">Cytoplasm</location>
    </subcellularLocation>
    <subcellularLocation>
        <location evidence="1">Nucleus</location>
    </subcellularLocation>
</comment>
<evidence type="ECO:0000256" key="4">
    <source>
        <dbReference type="ARBA" id="ARBA00022490"/>
    </source>
</evidence>
<dbReference type="FunFam" id="3.40.50.10140:FF:000007">
    <property type="entry name" value="Disease resistance protein (TIR-NBS-LRR class)"/>
    <property type="match status" value="1"/>
</dbReference>
<feature type="compositionally biased region" description="Basic and acidic residues" evidence="13">
    <location>
        <begin position="1455"/>
        <end position="1465"/>
    </location>
</feature>
<feature type="region of interest" description="Disordered" evidence="13">
    <location>
        <begin position="929"/>
        <end position="974"/>
    </location>
</feature>
<comment type="caution">
    <text evidence="15">The sequence shown here is derived from an EMBL/GenBank/DDBJ whole genome shotgun (WGS) entry which is preliminary data.</text>
</comment>
<dbReference type="InterPro" id="IPR003591">
    <property type="entry name" value="Leu-rich_rpt_typical-subtyp"/>
</dbReference>
<dbReference type="Proteomes" id="UP000288805">
    <property type="component" value="Unassembled WGS sequence"/>
</dbReference>
<dbReference type="SUPFAM" id="SSF52540">
    <property type="entry name" value="P-loop containing nucleoside triphosphate hydrolases"/>
    <property type="match status" value="1"/>
</dbReference>
<dbReference type="GO" id="GO:0007165">
    <property type="term" value="P:signal transduction"/>
    <property type="evidence" value="ECO:0007669"/>
    <property type="project" value="InterPro"/>
</dbReference>
<dbReference type="GO" id="GO:0005737">
    <property type="term" value="C:cytoplasm"/>
    <property type="evidence" value="ECO:0007669"/>
    <property type="project" value="UniProtKB-SubCell"/>
</dbReference>
<organism evidence="15 16">
    <name type="scientific">Vitis vinifera</name>
    <name type="common">Grape</name>
    <dbReference type="NCBI Taxonomy" id="29760"/>
    <lineage>
        <taxon>Eukaryota</taxon>
        <taxon>Viridiplantae</taxon>
        <taxon>Streptophyta</taxon>
        <taxon>Embryophyta</taxon>
        <taxon>Tracheophyta</taxon>
        <taxon>Spermatophyta</taxon>
        <taxon>Magnoliopsida</taxon>
        <taxon>eudicotyledons</taxon>
        <taxon>Gunneridae</taxon>
        <taxon>Pentapetalae</taxon>
        <taxon>rosids</taxon>
        <taxon>Vitales</taxon>
        <taxon>Vitaceae</taxon>
        <taxon>Viteae</taxon>
        <taxon>Vitis</taxon>
    </lineage>
</organism>
<sequence length="2060" mass="234175">MVKRHPKMASSSTHRASSSSTISRNYDVFLSFKGGVTRKNFTDHLYTILTAYGIQTFRDDEELEKGGDIASDLLRAIEESRIFIIIFSKNYAYSRWCLNELVKIIERKSQKESLVLPIFYHVDPSDVRNQRGSFGDALAYHERDANQEKEMIQKWRIALRKAANLCGCHVDDQYETVVVNKIVDTIIRRVNHQPLSVGNNIVGIGVHLEKLKSLMNTELNMVSVVGIYGIGGVGKTTIAKAIYNEISHQYDGSSFLINIRERSKCDILQLQQELLHGMLRGKKFKINNVDEGISMIKRCLSSNRVLVIFDDVDELKQLECLAEEKDWFQVKSTIIITSRDKHVLAQYGVDIPYEVSKLNKEEAIELFSLWAFKQNRPKEVYKNLSYNIIDYANGLPLALKVLGASLFGKKISNWESALCKLKIISHMEIHNVLRISFDGLDDIDKGVFLDVACFFKGDNKDFVSRILGPHAEHAITTLDDRCLITVSKNMLDMHDLIQQMGWEIIRQECPKDPGRRSRLWDLNAYHVLIRNTGTRAIEGLFLDRCKFNPSQLTTESFKEMNRLRLLKIHNPRRKLFLEDHLPRDFEFSSYELTYLHWDGYPLESLPMNFHAKNLVELLLRNSNIKQLWRGNKLHDKLRVIDLSYSVHLIRIPDFSSVPNLEILTLEGCVNLELLPRGMYKWKHLQTLSCNGCSKLERFPEIKGDMRELRVLDLSGTAIMDLPSSITHLNGLQTLLLEGCSKLHKIPIHICHLSSLEVLDLGHCNIMEGGIPSDICHLSSLQKLHLERGHFSSIPTTINQLSRLEVLNLSHCNNLEQIPELPSRLRLLDAHGSNRTSSRAPFLPLHSLVNCFSWAQDLKSTSFSDSSYHGKGTCIVLPRSAGIPEWIMHRINRSLISTELPQNWHQNNEFLGFAICCVYVPLADESEDIPEKESAHGSKIESDNKSEDESAHTRENETDHKSVAESFQDKDEDNESVSGQTWVICYPKAAIPERFCSDQWTRVGFAFFDFYINSEKVLKVKECGVRLIYSQDLQQSHEDADIRICRECQRDGTLRRKCCFKGSDMNEVPIIENPSELDSLCLRDCRNLTSLPSSIFGFKSLATLSCSGCSQLESFPEILQDMESLRKLYLNGTAIKEIPSSIQRLRGLQSLFLSQCKNLVNLPESICNLTSFKTLVVSRCPNFNKLPDNLGRLQSLLHLSVGHLDSMNFQLPSLSGLCSLRTLKLQGCNLREFPSEIYYLSSLVKLYLGGNHFSRIPDGISQLYNLEDLDLGHCKMLQHIPELPSEVSCDTSSAVEDTNTDVERSCDGTTLNIDGGHFSCVPATINQLSRLKALNLSHCNNLEQIPELPSSLRLLDAHGSNCTSSRAPFLPLHSLVNCFSWAKDWERTSFSDSSYHGKGICIVLPRSDGIPEWMMYRRDGYLVTTELPHNWYQNNEFLGFAIYCVHVPLLDESEDIPEKESAHGSESESDDKSEDESAHTWENETDDKSVAGSFSKNEYEHTHSCSLKCSLSVHGDGVGMIDLSLFESNCFCYKEGKDEDNESVSGQMWVVCYSKAAIQEWFRSDQWTLIGTSFQDFYNNSEKALKVKECGVRLIYSQDLQQSHPLTIQTEDADVRICSECQQDATCRRKRCFKGSDMNEVPIMENPLELDSLCMRDCKNLTSLPSSIFGFKSLAALSCSGCSQLESFPEIVQDIESLRKLYLDGTAIREIPSSIQRLRGLQSLFLSQCKNLVNLPESICNLTSFKTLVVSRCPNFNKLPDNLGRLQSLEHLLLELPSGLTYLDAHHCTSLENLSSQSSLLWSSLFKCFKSQNQGVEVGTIVQTFIAESNGIPEWISHQKSGFKITMELPWSWYENDDFLGFVLCSLHVPLDTDTAKHRSFNCKLNFDHDSASFLLDVIRFKQSCECCYDEDESNQGWLIYYSKSNIPKKYHSNEWRTLKASFYGHSSNKPGKVERCGFHFLYAHDYEHNNLTMVRGSSSHGDLGGLRSAVQDTNSNHSQRSCESRSAVEDTNTDAQRSCDGAMQNIDGNGVDAQDHEMDHMHRWLELLCKFVHWICCTRR</sequence>
<evidence type="ECO:0000256" key="7">
    <source>
        <dbReference type="ARBA" id="ARBA00022801"/>
    </source>
</evidence>
<evidence type="ECO:0000256" key="12">
    <source>
        <dbReference type="ARBA" id="ARBA00061488"/>
    </source>
</evidence>
<dbReference type="Pfam" id="PF23598">
    <property type="entry name" value="LRR_14"/>
    <property type="match status" value="3"/>
</dbReference>
<name>A0A438IJD3_VITVI</name>
<evidence type="ECO:0000313" key="15">
    <source>
        <dbReference type="EMBL" id="RVW96821.1"/>
    </source>
</evidence>
<dbReference type="InterPro" id="IPR001611">
    <property type="entry name" value="Leu-rich_rpt"/>
</dbReference>
<dbReference type="SMART" id="SM00255">
    <property type="entry name" value="TIR"/>
    <property type="match status" value="1"/>
</dbReference>
<dbReference type="Gene3D" id="1.10.8.430">
    <property type="entry name" value="Helical domain of apoptotic protease-activating factors"/>
    <property type="match status" value="1"/>
</dbReference>
<proteinExistence type="inferred from homology"/>
<evidence type="ECO:0000256" key="2">
    <source>
        <dbReference type="ARBA" id="ARBA00004496"/>
    </source>
</evidence>
<dbReference type="Pfam" id="PF01582">
    <property type="entry name" value="TIR"/>
    <property type="match status" value="1"/>
</dbReference>
<dbReference type="InterPro" id="IPR035897">
    <property type="entry name" value="Toll_tir_struct_dom_sf"/>
</dbReference>
<keyword evidence="6" id="KW-0677">Repeat</keyword>
<evidence type="ECO:0000256" key="9">
    <source>
        <dbReference type="ARBA" id="ARBA00023027"/>
    </source>
</evidence>
<dbReference type="SUPFAM" id="SSF52058">
    <property type="entry name" value="L domain-like"/>
    <property type="match status" value="3"/>
</dbReference>
<feature type="compositionally biased region" description="Polar residues" evidence="13">
    <location>
        <begin position="1990"/>
        <end position="1999"/>
    </location>
</feature>
<feature type="domain" description="TIR" evidence="14">
    <location>
        <begin position="24"/>
        <end position="190"/>
    </location>
</feature>
<keyword evidence="8" id="KW-0611">Plant defense</keyword>
<dbReference type="Gene3D" id="3.40.50.300">
    <property type="entry name" value="P-loop containing nucleotide triphosphate hydrolases"/>
    <property type="match status" value="1"/>
</dbReference>
<dbReference type="EMBL" id="QGNW01000105">
    <property type="protein sequence ID" value="RVW96821.1"/>
    <property type="molecule type" value="Genomic_DNA"/>
</dbReference>
<dbReference type="InterPro" id="IPR044974">
    <property type="entry name" value="Disease_R_plants"/>
</dbReference>
<keyword evidence="9" id="KW-0520">NAD</keyword>
<dbReference type="EC" id="3.2.2.6" evidence="3"/>
<evidence type="ECO:0000256" key="3">
    <source>
        <dbReference type="ARBA" id="ARBA00011982"/>
    </source>
</evidence>
<dbReference type="GO" id="GO:0043531">
    <property type="term" value="F:ADP binding"/>
    <property type="evidence" value="ECO:0007669"/>
    <property type="project" value="InterPro"/>
</dbReference>
<dbReference type="PROSITE" id="PS51450">
    <property type="entry name" value="LRR"/>
    <property type="match status" value="2"/>
</dbReference>
<dbReference type="SMART" id="SM00369">
    <property type="entry name" value="LRR_TYP"/>
    <property type="match status" value="10"/>
</dbReference>
<evidence type="ECO:0000256" key="5">
    <source>
        <dbReference type="ARBA" id="ARBA00022614"/>
    </source>
</evidence>
<comment type="catalytic activity">
    <reaction evidence="11">
        <text>NAD(+) + H2O = ADP-D-ribose + nicotinamide + H(+)</text>
        <dbReference type="Rhea" id="RHEA:16301"/>
        <dbReference type="ChEBI" id="CHEBI:15377"/>
        <dbReference type="ChEBI" id="CHEBI:15378"/>
        <dbReference type="ChEBI" id="CHEBI:17154"/>
        <dbReference type="ChEBI" id="CHEBI:57540"/>
        <dbReference type="ChEBI" id="CHEBI:57967"/>
        <dbReference type="EC" id="3.2.2.6"/>
    </reaction>
    <physiologicalReaction direction="left-to-right" evidence="11">
        <dbReference type="Rhea" id="RHEA:16302"/>
    </physiologicalReaction>
</comment>
<dbReference type="Gene3D" id="3.40.50.10140">
    <property type="entry name" value="Toll/interleukin-1 receptor homology (TIR) domain"/>
    <property type="match status" value="1"/>
</dbReference>
<dbReference type="Pfam" id="PF00931">
    <property type="entry name" value="NB-ARC"/>
    <property type="match status" value="1"/>
</dbReference>
<evidence type="ECO:0000256" key="1">
    <source>
        <dbReference type="ARBA" id="ARBA00004123"/>
    </source>
</evidence>
<evidence type="ECO:0000256" key="6">
    <source>
        <dbReference type="ARBA" id="ARBA00022737"/>
    </source>
</evidence>
<dbReference type="SUPFAM" id="SSF52200">
    <property type="entry name" value="Toll/Interleukin receptor TIR domain"/>
    <property type="match status" value="1"/>
</dbReference>
<protein>
    <recommendedName>
        <fullName evidence="3">ADP-ribosyl cyclase/cyclic ADP-ribose hydrolase</fullName>
        <ecNumber evidence="3">3.2.2.6</ecNumber>
    </recommendedName>
</protein>
<dbReference type="InterPro" id="IPR042197">
    <property type="entry name" value="Apaf_helical"/>
</dbReference>
<feature type="region of interest" description="Disordered" evidence="13">
    <location>
        <begin position="1455"/>
        <end position="1488"/>
    </location>
</feature>
<feature type="compositionally biased region" description="Basic and acidic residues" evidence="13">
    <location>
        <begin position="1474"/>
        <end position="1488"/>
    </location>
</feature>
<dbReference type="PROSITE" id="PS50104">
    <property type="entry name" value="TIR"/>
    <property type="match status" value="1"/>
</dbReference>
<evidence type="ECO:0000256" key="11">
    <source>
        <dbReference type="ARBA" id="ARBA00047304"/>
    </source>
</evidence>
<dbReference type="InterPro" id="IPR027417">
    <property type="entry name" value="P-loop_NTPase"/>
</dbReference>
<keyword evidence="10" id="KW-0539">Nucleus</keyword>
<dbReference type="GO" id="GO:0043068">
    <property type="term" value="P:positive regulation of programmed cell death"/>
    <property type="evidence" value="ECO:0007669"/>
    <property type="project" value="UniProtKB-ARBA"/>
</dbReference>
<dbReference type="GO" id="GO:0050832">
    <property type="term" value="P:defense response to fungus"/>
    <property type="evidence" value="ECO:0007669"/>
    <property type="project" value="UniProtKB-ARBA"/>
</dbReference>
<evidence type="ECO:0000256" key="13">
    <source>
        <dbReference type="SAM" id="MobiDB-lite"/>
    </source>
</evidence>
<evidence type="ECO:0000259" key="14">
    <source>
        <dbReference type="PROSITE" id="PS50104"/>
    </source>
</evidence>
<gene>
    <name evidence="15" type="primary">N_319</name>
    <name evidence="15" type="ORF">CK203_026155</name>
</gene>
<dbReference type="PANTHER" id="PTHR11017:SF570">
    <property type="entry name" value="DISEASE RESISTANCE PROTEIN (TIR-NBS CLASS)-RELATED"/>
    <property type="match status" value="1"/>
</dbReference>
<keyword evidence="7" id="KW-0378">Hydrolase</keyword>
<dbReference type="InterPro" id="IPR058192">
    <property type="entry name" value="WHD_ROQ1-like"/>
</dbReference>
<dbReference type="Gene3D" id="3.80.10.10">
    <property type="entry name" value="Ribonuclease Inhibitor"/>
    <property type="match status" value="6"/>
</dbReference>
<accession>A0A438IJD3</accession>
<keyword evidence="4" id="KW-0963">Cytoplasm</keyword>
<dbReference type="Pfam" id="PF00560">
    <property type="entry name" value="LRR_1"/>
    <property type="match status" value="1"/>
</dbReference>
<dbReference type="PRINTS" id="PR00364">
    <property type="entry name" value="DISEASERSIST"/>
</dbReference>